<evidence type="ECO:0000313" key="5">
    <source>
        <dbReference type="EMBL" id="GET40080.1"/>
    </source>
</evidence>
<dbReference type="PANTHER" id="PTHR48267:SF1">
    <property type="entry name" value="BILIRUBIN OXIDASE"/>
    <property type="match status" value="1"/>
</dbReference>
<dbReference type="EMBL" id="BLAY01000081">
    <property type="protein sequence ID" value="GET40080.1"/>
    <property type="molecule type" value="Genomic_DNA"/>
</dbReference>
<comment type="similarity">
    <text evidence="1">Belongs to the multicopper oxidase family.</text>
</comment>
<dbReference type="InterPro" id="IPR008972">
    <property type="entry name" value="Cupredoxin"/>
</dbReference>
<sequence>MKLTRREALKLGLLGSGVLLSPFGFAKSAWAQSSKCNKDKCPEDMLPPSTQTPQLSPLIKRFDQPLRIPEPLQRSFSKTYKVVSEGQTFDQPIDYYQIEMRKQTVEIVPAKDGNPAITAEAWTYNGSFPGPLIHQQKNRQSCIRFINNLGKDAEGKDICTSVHLHGMASLPQYDGYAEDLTPVGYYKDYYYPNNRASILWYHDHAVHKTSRNVYMGLAGMYIVDYAKEDFCKPQDFGCLPKGEFEVPLVIQDKTFEIPNKNNPNQWKLVFNDRRQRGVYADAILINGVPWPHMKVKRRKYYFRLLNASASRTYQLTLSGDAVKLTTDADKLTKNNEKVQIKVIGTDAGLLSKAVDLNAPNQYLRIGVAERYGIIIDFSVFRPEVKQIYLRNILFPGNLGAESQALMRFDLEDGEVSDNSYIPDNLGILTLREELEKRAVQTRTFQFGRGGQWTINGRTWSPTRVEANPNQCDIEIWNLVNTGGWTHPVHIHLIDFQIIDRNGRPPLPYERGWKDVVILGDLETIRVVAKFAPHRGKYMMHCHNIVHEDHDMMTQFEVGKDGQDPLSDCAKPLPPPPLGSTDPPPLIEDKLPCKCFEPLPNSCCADPLSPDCPVQITIPERCKKV</sequence>
<dbReference type="Gene3D" id="2.60.40.420">
    <property type="entry name" value="Cupredoxins - blue copper proteins"/>
    <property type="match status" value="3"/>
</dbReference>
<accession>A0AAV3XGM1</accession>
<evidence type="ECO:0000259" key="3">
    <source>
        <dbReference type="Pfam" id="PF07731"/>
    </source>
</evidence>
<dbReference type="InterPro" id="IPR006311">
    <property type="entry name" value="TAT_signal"/>
</dbReference>
<keyword evidence="6" id="KW-1185">Reference proteome</keyword>
<reference evidence="5" key="1">
    <citation type="submission" date="2019-10" db="EMBL/GenBank/DDBJ databases">
        <title>Draft genome sequece of Microseira wollei NIES-4236.</title>
        <authorList>
            <person name="Yamaguchi H."/>
            <person name="Suzuki S."/>
            <person name="Kawachi M."/>
        </authorList>
    </citation>
    <scope>NUCLEOTIDE SEQUENCE</scope>
    <source>
        <strain evidence="5">NIES-4236</strain>
    </source>
</reference>
<dbReference type="GO" id="GO:0016491">
    <property type="term" value="F:oxidoreductase activity"/>
    <property type="evidence" value="ECO:0007669"/>
    <property type="project" value="InterPro"/>
</dbReference>
<dbReference type="CDD" id="cd13889">
    <property type="entry name" value="CuRO_3_BOD"/>
    <property type="match status" value="1"/>
</dbReference>
<dbReference type="InterPro" id="IPR011706">
    <property type="entry name" value="Cu-oxidase_C"/>
</dbReference>
<comment type="caution">
    <text evidence="5">The sequence shown here is derived from an EMBL/GenBank/DDBJ whole genome shotgun (WGS) entry which is preliminary data.</text>
</comment>
<dbReference type="InterPro" id="IPR011707">
    <property type="entry name" value="Cu-oxidase-like_N"/>
</dbReference>
<dbReference type="InterPro" id="IPR045087">
    <property type="entry name" value="Cu-oxidase_fam"/>
</dbReference>
<feature type="domain" description="Plastocyanin-like" evidence="4">
    <location>
        <begin position="118"/>
        <end position="225"/>
    </location>
</feature>
<evidence type="ECO:0000256" key="2">
    <source>
        <dbReference type="SAM" id="MobiDB-lite"/>
    </source>
</evidence>
<feature type="compositionally biased region" description="Pro residues" evidence="2">
    <location>
        <begin position="571"/>
        <end position="582"/>
    </location>
</feature>
<dbReference type="RefSeq" id="WP_226585859.1">
    <property type="nucleotide sequence ID" value="NZ_BLAY01000081.1"/>
</dbReference>
<feature type="domain" description="Plastocyanin-like" evidence="3">
    <location>
        <begin position="449"/>
        <end position="559"/>
    </location>
</feature>
<dbReference type="AlphaFoldDB" id="A0AAV3XGM1"/>
<dbReference type="PROSITE" id="PS51318">
    <property type="entry name" value="TAT"/>
    <property type="match status" value="1"/>
</dbReference>
<protein>
    <submittedName>
        <fullName evidence="5">Type 3 multicopper oxidase</fullName>
    </submittedName>
</protein>
<dbReference type="Pfam" id="PF07732">
    <property type="entry name" value="Cu-oxidase_3"/>
    <property type="match status" value="1"/>
</dbReference>
<proteinExistence type="inferred from homology"/>
<feature type="region of interest" description="Disordered" evidence="2">
    <location>
        <begin position="563"/>
        <end position="582"/>
    </location>
</feature>
<name>A0AAV3XGM1_9CYAN</name>
<evidence type="ECO:0000313" key="6">
    <source>
        <dbReference type="Proteomes" id="UP001050975"/>
    </source>
</evidence>
<dbReference type="SUPFAM" id="SSF49503">
    <property type="entry name" value="Cupredoxins"/>
    <property type="match status" value="3"/>
</dbReference>
<dbReference type="Proteomes" id="UP001050975">
    <property type="component" value="Unassembled WGS sequence"/>
</dbReference>
<evidence type="ECO:0000256" key="1">
    <source>
        <dbReference type="ARBA" id="ARBA00010609"/>
    </source>
</evidence>
<organism evidence="5 6">
    <name type="scientific">Microseira wollei NIES-4236</name>
    <dbReference type="NCBI Taxonomy" id="2530354"/>
    <lineage>
        <taxon>Bacteria</taxon>
        <taxon>Bacillati</taxon>
        <taxon>Cyanobacteriota</taxon>
        <taxon>Cyanophyceae</taxon>
        <taxon>Oscillatoriophycideae</taxon>
        <taxon>Aerosakkonematales</taxon>
        <taxon>Aerosakkonemataceae</taxon>
        <taxon>Microseira</taxon>
    </lineage>
</organism>
<dbReference type="Pfam" id="PF07731">
    <property type="entry name" value="Cu-oxidase_2"/>
    <property type="match status" value="1"/>
</dbReference>
<dbReference type="GO" id="GO:0005507">
    <property type="term" value="F:copper ion binding"/>
    <property type="evidence" value="ECO:0007669"/>
    <property type="project" value="InterPro"/>
</dbReference>
<gene>
    <name evidence="5" type="ORF">MiSe_48880</name>
</gene>
<dbReference type="PANTHER" id="PTHR48267">
    <property type="entry name" value="CUPREDOXIN SUPERFAMILY PROTEIN"/>
    <property type="match status" value="1"/>
</dbReference>
<evidence type="ECO:0000259" key="4">
    <source>
        <dbReference type="Pfam" id="PF07732"/>
    </source>
</evidence>